<evidence type="ECO:0000313" key="1">
    <source>
        <dbReference type="EMBL" id="PTU21116.1"/>
    </source>
</evidence>
<accession>A0A2T5LXV4</accession>
<dbReference type="OrthoDB" id="8936591at2759"/>
<dbReference type="Proteomes" id="UP000244073">
    <property type="component" value="Unassembled WGS sequence"/>
</dbReference>
<dbReference type="VEuPathDB" id="FungiDB:P175DRAFT_0532490"/>
<protein>
    <submittedName>
        <fullName evidence="1">Uncharacterized protein</fullName>
    </submittedName>
</protein>
<evidence type="ECO:0000313" key="2">
    <source>
        <dbReference type="Proteomes" id="UP000244073"/>
    </source>
</evidence>
<reference evidence="1 2" key="1">
    <citation type="journal article" date="2018" name="Proc. Natl. Acad. Sci. U.S.A.">
        <title>Linking secondary metabolites to gene clusters through genome sequencing of six diverse Aspergillus species.</title>
        <authorList>
            <person name="Kaerboelling I."/>
            <person name="Vesth T.C."/>
            <person name="Frisvad J.C."/>
            <person name="Nybo J.L."/>
            <person name="Theobald S."/>
            <person name="Kuo A."/>
            <person name="Bowyer P."/>
            <person name="Matsuda Y."/>
            <person name="Mondo S."/>
            <person name="Lyhne E.K."/>
            <person name="Kogle M.E."/>
            <person name="Clum A."/>
            <person name="Lipzen A."/>
            <person name="Salamov A."/>
            <person name="Ngan C.Y."/>
            <person name="Daum C."/>
            <person name="Chiniquy J."/>
            <person name="Barry K."/>
            <person name="LaButti K."/>
            <person name="Haridas S."/>
            <person name="Simmons B.A."/>
            <person name="Magnuson J.K."/>
            <person name="Mortensen U.H."/>
            <person name="Larsen T.O."/>
            <person name="Grigoriev I.V."/>
            <person name="Baker S.E."/>
            <person name="Andersen M.R."/>
        </authorList>
    </citation>
    <scope>NUCLEOTIDE SEQUENCE [LARGE SCALE GENOMIC DNA]</scope>
    <source>
        <strain evidence="1 2">IBT 24754</strain>
    </source>
</reference>
<dbReference type="GeneID" id="63816853"/>
<dbReference type="AlphaFoldDB" id="A0A2T5LXV4"/>
<dbReference type="RefSeq" id="XP_040752508.1">
    <property type="nucleotide sequence ID" value="XM_040899971.1"/>
</dbReference>
<gene>
    <name evidence="1" type="ORF">P175DRAFT_0532490</name>
</gene>
<name>A0A2T5LXV4_9EURO</name>
<proteinExistence type="predicted"/>
<organism evidence="1 2">
    <name type="scientific">Aspergillus ochraceoroseus IBT 24754</name>
    <dbReference type="NCBI Taxonomy" id="1392256"/>
    <lineage>
        <taxon>Eukaryota</taxon>
        <taxon>Fungi</taxon>
        <taxon>Dikarya</taxon>
        <taxon>Ascomycota</taxon>
        <taxon>Pezizomycotina</taxon>
        <taxon>Eurotiomycetes</taxon>
        <taxon>Eurotiomycetidae</taxon>
        <taxon>Eurotiales</taxon>
        <taxon>Aspergillaceae</taxon>
        <taxon>Aspergillus</taxon>
        <taxon>Aspergillus subgen. Nidulantes</taxon>
    </lineage>
</organism>
<sequence length="319" mass="35176">MSFERVTHDSHLVNERYSWPTWSADVERRSARQILDLCYPQSFAILTFPALIFPALTFPALTFPALTFPALTFPALTFPALTFPALTFPALTFPALTCPALTCPALTCPALTCPALTCPALTCPALTCPALLPHLSLFCLIRRERKPPGICLRESFNNSLSLVDHGNTSVLILGHSQSPKREFASASIDGEPSFQGVPEMIVKRTAPSAVPVRFHMRGSDIAPVSTVFRKEQYSTTGMLGNAADLASIIEGRMSPHLRHGNRTLQESSNFTRLQPILQHWVIQGHSPPVLQRVLPAVCFHRSREDGLKDLRTWSPKARA</sequence>
<comment type="caution">
    <text evidence="1">The sequence shown here is derived from an EMBL/GenBank/DDBJ whole genome shotgun (WGS) entry which is preliminary data.</text>
</comment>
<dbReference type="EMBL" id="MSFN02000004">
    <property type="protein sequence ID" value="PTU21116.1"/>
    <property type="molecule type" value="Genomic_DNA"/>
</dbReference>